<dbReference type="Gene3D" id="1.20.120.450">
    <property type="entry name" value="dinb family like domain"/>
    <property type="match status" value="1"/>
</dbReference>
<feature type="compositionally biased region" description="Acidic residues" evidence="1">
    <location>
        <begin position="36"/>
        <end position="45"/>
    </location>
</feature>
<feature type="domain" description="DinB-like" evidence="2">
    <location>
        <begin position="44"/>
        <end position="152"/>
    </location>
</feature>
<dbReference type="Proteomes" id="UP000334019">
    <property type="component" value="Chromosome"/>
</dbReference>
<dbReference type="InterPro" id="IPR034660">
    <property type="entry name" value="DinB/YfiT-like"/>
</dbReference>
<name>A0A5Q2RHX2_9ACTN</name>
<dbReference type="EMBL" id="CP045851">
    <property type="protein sequence ID" value="QGG95134.1"/>
    <property type="molecule type" value="Genomic_DNA"/>
</dbReference>
<dbReference type="SUPFAM" id="SSF109854">
    <property type="entry name" value="DinB/YfiT-like putative metalloenzymes"/>
    <property type="match status" value="1"/>
</dbReference>
<dbReference type="AlphaFoldDB" id="A0A5Q2RHX2"/>
<evidence type="ECO:0000256" key="1">
    <source>
        <dbReference type="SAM" id="MobiDB-lite"/>
    </source>
</evidence>
<sequence>MPEIDLSSMQPGDAAAALRSFPRRYRDAARTAATDLDGEPDEAALEEMARRPGPDGWSATDVVTAAADRLADAHDVLTRALVTDTAVPSHLTATPSQVPSGGSGTMEDALGRLDASSTRLAEVVDDADPERWTATLPVDDGGTTTPLQLLQTSVAPVVVWIREVDKVLRAVRGRPRS</sequence>
<accession>A0A5Q2RHX2</accession>
<keyword evidence="4" id="KW-1185">Reference proteome</keyword>
<feature type="region of interest" description="Disordered" evidence="1">
    <location>
        <begin position="29"/>
        <end position="57"/>
    </location>
</feature>
<reference evidence="3 4" key="1">
    <citation type="submission" date="2019-11" db="EMBL/GenBank/DDBJ databases">
        <authorList>
            <person name="He Y."/>
        </authorList>
    </citation>
    <scope>NUCLEOTIDE SEQUENCE [LARGE SCALE GENOMIC DNA]</scope>
    <source>
        <strain evidence="3 4">SCSIO 58843</strain>
    </source>
</reference>
<gene>
    <name evidence="3" type="ORF">GH723_08500</name>
</gene>
<evidence type="ECO:0000313" key="4">
    <source>
        <dbReference type="Proteomes" id="UP000334019"/>
    </source>
</evidence>
<dbReference type="InterPro" id="IPR024775">
    <property type="entry name" value="DinB-like"/>
</dbReference>
<dbReference type="KEGG" id="atq:GH723_08500"/>
<organism evidence="3 4">
    <name type="scientific">Actinomarinicola tropica</name>
    <dbReference type="NCBI Taxonomy" id="2789776"/>
    <lineage>
        <taxon>Bacteria</taxon>
        <taxon>Bacillati</taxon>
        <taxon>Actinomycetota</taxon>
        <taxon>Acidimicrobiia</taxon>
        <taxon>Acidimicrobiales</taxon>
        <taxon>Iamiaceae</taxon>
        <taxon>Actinomarinicola</taxon>
    </lineage>
</organism>
<evidence type="ECO:0000259" key="2">
    <source>
        <dbReference type="Pfam" id="PF12867"/>
    </source>
</evidence>
<dbReference type="Pfam" id="PF12867">
    <property type="entry name" value="DinB_2"/>
    <property type="match status" value="1"/>
</dbReference>
<protein>
    <recommendedName>
        <fullName evidence="2">DinB-like domain-containing protein</fullName>
    </recommendedName>
</protein>
<evidence type="ECO:0000313" key="3">
    <source>
        <dbReference type="EMBL" id="QGG95134.1"/>
    </source>
</evidence>
<proteinExistence type="predicted"/>